<dbReference type="GO" id="GO:0008171">
    <property type="term" value="F:O-methyltransferase activity"/>
    <property type="evidence" value="ECO:0007669"/>
    <property type="project" value="InterPro"/>
</dbReference>
<dbReference type="Pfam" id="PF01596">
    <property type="entry name" value="Methyltransf_3"/>
    <property type="match status" value="1"/>
</dbReference>
<keyword evidence="3" id="KW-0949">S-adenosyl-L-methionine</keyword>
<sequence>MSQQQWSAVDGYFTDLLGADDEALRAAQRESDAAGLPPIAVTAHQGRLLHLLARIRGARRILEIGTLGGYSTIHLARALPEDGRLVTLEYAPHHAEVARANIARAGLVDRVEVRVGPALETLPVLEAEDGGPFDLVFIDADKDNYPHYLEWSLRLARVGAVIVLDNVVLGGDVLDPAAGGVRAQGVRTTLELLAKDPRLDATAVQTVGDKGWDGFALAVITG</sequence>
<dbReference type="CDD" id="cd02440">
    <property type="entry name" value="AdoMet_MTases"/>
    <property type="match status" value="1"/>
</dbReference>
<dbReference type="SUPFAM" id="SSF53335">
    <property type="entry name" value="S-adenosyl-L-methionine-dependent methyltransferases"/>
    <property type="match status" value="1"/>
</dbReference>
<dbReference type="STRING" id="159449.B4N89_38745"/>
<keyword evidence="2 4" id="KW-0808">Transferase</keyword>
<keyword evidence="5" id="KW-1185">Reference proteome</keyword>
<dbReference type="InterPro" id="IPR002935">
    <property type="entry name" value="SAM_O-MeTrfase"/>
</dbReference>
<evidence type="ECO:0000256" key="1">
    <source>
        <dbReference type="ARBA" id="ARBA00022603"/>
    </source>
</evidence>
<dbReference type="GO" id="GO:0008757">
    <property type="term" value="F:S-adenosylmethionine-dependent methyltransferase activity"/>
    <property type="evidence" value="ECO:0007669"/>
    <property type="project" value="TreeGrafter"/>
</dbReference>
<dbReference type="OrthoDB" id="9799672at2"/>
<dbReference type="PANTHER" id="PTHR10509:SF14">
    <property type="entry name" value="CAFFEOYL-COA O-METHYLTRANSFERASE 3-RELATED"/>
    <property type="match status" value="1"/>
</dbReference>
<comment type="caution">
    <text evidence="4">The sequence shown here is derived from an EMBL/GenBank/DDBJ whole genome shotgun (WGS) entry which is preliminary data.</text>
</comment>
<gene>
    <name evidence="4" type="ORF">B4N89_38745</name>
</gene>
<proteinExistence type="predicted"/>
<dbReference type="InterPro" id="IPR050362">
    <property type="entry name" value="Cation-dep_OMT"/>
</dbReference>
<name>A0A1T3NN36_9ACTN</name>
<dbReference type="Proteomes" id="UP000190037">
    <property type="component" value="Unassembled WGS sequence"/>
</dbReference>
<dbReference type="PROSITE" id="PS51682">
    <property type="entry name" value="SAM_OMT_I"/>
    <property type="match status" value="1"/>
</dbReference>
<reference evidence="4 5" key="1">
    <citation type="submission" date="2017-03" db="EMBL/GenBank/DDBJ databases">
        <title>Draft genome sequence of Streptomyces scabrisporus NF3, endophyte isolated from Amphipterygium adstringens.</title>
        <authorList>
            <person name="Vazquez M."/>
            <person name="Ceapa C.D."/>
            <person name="Rodriguez Luna D."/>
            <person name="Sanchez Esquivel S."/>
        </authorList>
    </citation>
    <scope>NUCLEOTIDE SEQUENCE [LARGE SCALE GENOMIC DNA]</scope>
    <source>
        <strain evidence="4 5">NF3</strain>
    </source>
</reference>
<evidence type="ECO:0000256" key="2">
    <source>
        <dbReference type="ARBA" id="ARBA00022679"/>
    </source>
</evidence>
<evidence type="ECO:0000313" key="4">
    <source>
        <dbReference type="EMBL" id="OPC78142.1"/>
    </source>
</evidence>
<protein>
    <submittedName>
        <fullName evidence="4">Methyltransferase</fullName>
    </submittedName>
</protein>
<dbReference type="EMBL" id="MWQN01000003">
    <property type="protein sequence ID" value="OPC78142.1"/>
    <property type="molecule type" value="Genomic_DNA"/>
</dbReference>
<dbReference type="Gene3D" id="3.40.50.150">
    <property type="entry name" value="Vaccinia Virus protein VP39"/>
    <property type="match status" value="1"/>
</dbReference>
<evidence type="ECO:0000313" key="5">
    <source>
        <dbReference type="Proteomes" id="UP000190037"/>
    </source>
</evidence>
<dbReference type="AlphaFoldDB" id="A0A1T3NN36"/>
<dbReference type="RefSeq" id="WP_078981236.1">
    <property type="nucleotide sequence ID" value="NZ_MWQN01000003.1"/>
</dbReference>
<accession>A0A1T3NN36</accession>
<keyword evidence="1 4" id="KW-0489">Methyltransferase</keyword>
<organism evidence="4 5">
    <name type="scientific">Embleya scabrispora</name>
    <dbReference type="NCBI Taxonomy" id="159449"/>
    <lineage>
        <taxon>Bacteria</taxon>
        <taxon>Bacillati</taxon>
        <taxon>Actinomycetota</taxon>
        <taxon>Actinomycetes</taxon>
        <taxon>Kitasatosporales</taxon>
        <taxon>Streptomycetaceae</taxon>
        <taxon>Embleya</taxon>
    </lineage>
</organism>
<dbReference type="PANTHER" id="PTHR10509">
    <property type="entry name" value="O-METHYLTRANSFERASE-RELATED"/>
    <property type="match status" value="1"/>
</dbReference>
<evidence type="ECO:0000256" key="3">
    <source>
        <dbReference type="ARBA" id="ARBA00022691"/>
    </source>
</evidence>
<dbReference type="GO" id="GO:0032259">
    <property type="term" value="P:methylation"/>
    <property type="evidence" value="ECO:0007669"/>
    <property type="project" value="UniProtKB-KW"/>
</dbReference>
<dbReference type="InterPro" id="IPR029063">
    <property type="entry name" value="SAM-dependent_MTases_sf"/>
</dbReference>